<feature type="compositionally biased region" description="Acidic residues" evidence="1">
    <location>
        <begin position="1"/>
        <end position="17"/>
    </location>
</feature>
<accession>A0AAV9V6G9</accession>
<comment type="caution">
    <text evidence="2">The sequence shown here is derived from an EMBL/GenBank/DDBJ whole genome shotgun (WGS) entry which is preliminary data.</text>
</comment>
<gene>
    <name evidence="2" type="ORF">TWF696_004316</name>
</gene>
<proteinExistence type="predicted"/>
<evidence type="ECO:0000313" key="3">
    <source>
        <dbReference type="Proteomes" id="UP001375240"/>
    </source>
</evidence>
<evidence type="ECO:0000256" key="1">
    <source>
        <dbReference type="SAM" id="MobiDB-lite"/>
    </source>
</evidence>
<protein>
    <submittedName>
        <fullName evidence="2">Uncharacterized protein</fullName>
    </submittedName>
</protein>
<dbReference type="AlphaFoldDB" id="A0AAV9V6G9"/>
<keyword evidence="3" id="KW-1185">Reference proteome</keyword>
<dbReference type="Proteomes" id="UP001375240">
    <property type="component" value="Unassembled WGS sequence"/>
</dbReference>
<organism evidence="2 3">
    <name type="scientific">Orbilia brochopaga</name>
    <dbReference type="NCBI Taxonomy" id="3140254"/>
    <lineage>
        <taxon>Eukaryota</taxon>
        <taxon>Fungi</taxon>
        <taxon>Dikarya</taxon>
        <taxon>Ascomycota</taxon>
        <taxon>Pezizomycotina</taxon>
        <taxon>Orbiliomycetes</taxon>
        <taxon>Orbiliales</taxon>
        <taxon>Orbiliaceae</taxon>
        <taxon>Orbilia</taxon>
    </lineage>
</organism>
<feature type="region of interest" description="Disordered" evidence="1">
    <location>
        <begin position="249"/>
        <end position="289"/>
    </location>
</feature>
<feature type="compositionally biased region" description="Acidic residues" evidence="1">
    <location>
        <begin position="277"/>
        <end position="289"/>
    </location>
</feature>
<feature type="compositionally biased region" description="Acidic residues" evidence="1">
    <location>
        <begin position="46"/>
        <end position="55"/>
    </location>
</feature>
<feature type="compositionally biased region" description="Low complexity" evidence="1">
    <location>
        <begin position="106"/>
        <end position="115"/>
    </location>
</feature>
<feature type="compositionally biased region" description="Polar residues" evidence="1">
    <location>
        <begin position="94"/>
        <end position="105"/>
    </location>
</feature>
<dbReference type="EMBL" id="JAVHNQ010000002">
    <property type="protein sequence ID" value="KAK6355199.1"/>
    <property type="molecule type" value="Genomic_DNA"/>
</dbReference>
<feature type="compositionally biased region" description="Polar residues" evidence="1">
    <location>
        <begin position="249"/>
        <end position="276"/>
    </location>
</feature>
<name>A0AAV9V6G9_9PEZI</name>
<reference evidence="2 3" key="1">
    <citation type="submission" date="2019-10" db="EMBL/GenBank/DDBJ databases">
        <authorList>
            <person name="Palmer J.M."/>
        </authorList>
    </citation>
    <scope>NUCLEOTIDE SEQUENCE [LARGE SCALE GENOMIC DNA]</scope>
    <source>
        <strain evidence="2 3">TWF696</strain>
    </source>
</reference>
<sequence length="408" mass="44511">MTDYYDEQDSFAYDDDGGPSSPMMADHGSAANGLGSLADELAAAWSDEEGDEIDEHGEMPRSPTTPRSPIHRRHASISSVGSAGSHRKRFARLSNETASSIVSNGTTATSATSASKPPIRHHRRLSSSARVDVNGVDTGISPSLEEKIGQIESEALRGLSMVKSWSRRQRAGISKRRGDMNGVVEAEEIVEEEEDPICRLLDGLQGLSSQSGIETGTQRLVTAHSSLAIHVENQSRTLRDLSLQLNAPGTTITTSTPRLNTQPVTISSKGAATSQPENEDEDDEEEEDDGIATLISSMPTPAIDPLRDIQSLHMLTLQLISHFAGLSDAIHMFRQQSNAVSRKLRGAKEAMRDWKQEVETVETAHRYIDEGDWENRLGRREAAGVCREVLGGFEDVIRGMERRIEGLC</sequence>
<feature type="region of interest" description="Disordered" evidence="1">
    <location>
        <begin position="1"/>
        <end position="128"/>
    </location>
</feature>
<evidence type="ECO:0000313" key="2">
    <source>
        <dbReference type="EMBL" id="KAK6355199.1"/>
    </source>
</evidence>